<reference evidence="2 3" key="1">
    <citation type="submission" date="2014-04" db="EMBL/GenBank/DDBJ databases">
        <authorList>
            <consortium name="DOE Joint Genome Institute"/>
            <person name="Kuo A."/>
            <person name="Girlanda M."/>
            <person name="Perotto S."/>
            <person name="Kohler A."/>
            <person name="Nagy L.G."/>
            <person name="Floudas D."/>
            <person name="Copeland A."/>
            <person name="Barry K.W."/>
            <person name="Cichocki N."/>
            <person name="Veneault-Fourrey C."/>
            <person name="LaButti K."/>
            <person name="Lindquist E.A."/>
            <person name="Lipzen A."/>
            <person name="Lundell T."/>
            <person name="Morin E."/>
            <person name="Murat C."/>
            <person name="Sun H."/>
            <person name="Tunlid A."/>
            <person name="Henrissat B."/>
            <person name="Grigoriev I.V."/>
            <person name="Hibbett D.S."/>
            <person name="Martin F."/>
            <person name="Nordberg H.P."/>
            <person name="Cantor M.N."/>
            <person name="Hua S.X."/>
        </authorList>
    </citation>
    <scope>NUCLEOTIDE SEQUENCE [LARGE SCALE GENOMIC DNA]</scope>
    <source>
        <strain evidence="2 3">MUT 4182</strain>
    </source>
</reference>
<evidence type="ECO:0000313" key="2">
    <source>
        <dbReference type="EMBL" id="KIO27837.1"/>
    </source>
</evidence>
<accession>A0A0C3M2D9</accession>
<feature type="compositionally biased region" description="Polar residues" evidence="1">
    <location>
        <begin position="26"/>
        <end position="36"/>
    </location>
</feature>
<reference evidence="3" key="2">
    <citation type="submission" date="2015-01" db="EMBL/GenBank/DDBJ databases">
        <title>Evolutionary Origins and Diversification of the Mycorrhizal Mutualists.</title>
        <authorList>
            <consortium name="DOE Joint Genome Institute"/>
            <consortium name="Mycorrhizal Genomics Consortium"/>
            <person name="Kohler A."/>
            <person name="Kuo A."/>
            <person name="Nagy L.G."/>
            <person name="Floudas D."/>
            <person name="Copeland A."/>
            <person name="Barry K.W."/>
            <person name="Cichocki N."/>
            <person name="Veneault-Fourrey C."/>
            <person name="LaButti K."/>
            <person name="Lindquist E.A."/>
            <person name="Lipzen A."/>
            <person name="Lundell T."/>
            <person name="Morin E."/>
            <person name="Murat C."/>
            <person name="Riley R."/>
            <person name="Ohm R."/>
            <person name="Sun H."/>
            <person name="Tunlid A."/>
            <person name="Henrissat B."/>
            <person name="Grigoriev I.V."/>
            <person name="Hibbett D.S."/>
            <person name="Martin F."/>
        </authorList>
    </citation>
    <scope>NUCLEOTIDE SEQUENCE [LARGE SCALE GENOMIC DNA]</scope>
    <source>
        <strain evidence="3">MUT 4182</strain>
    </source>
</reference>
<evidence type="ECO:0000313" key="3">
    <source>
        <dbReference type="Proteomes" id="UP000054248"/>
    </source>
</evidence>
<dbReference type="Proteomes" id="UP000054248">
    <property type="component" value="Unassembled WGS sequence"/>
</dbReference>
<proteinExistence type="predicted"/>
<evidence type="ECO:0000256" key="1">
    <source>
        <dbReference type="SAM" id="MobiDB-lite"/>
    </source>
</evidence>
<sequence length="132" mass="14525">MFPDLSGIYPASWGRTPKQEPVPFNFTMTYSPVNTTTDRDSAVLVSSPSNRLSRGSSSDAGPPQITIRYDWEPPLPPDPPPPPRQGHPMDHDWGRSLAFWASLGVWAPPQRQSEAGPSTAEANNHLLGRTTY</sequence>
<gene>
    <name evidence="2" type="ORF">M407DRAFT_243223</name>
</gene>
<feature type="region of interest" description="Disordered" evidence="1">
    <location>
        <begin position="1"/>
        <end position="93"/>
    </location>
</feature>
<feature type="region of interest" description="Disordered" evidence="1">
    <location>
        <begin position="108"/>
        <end position="132"/>
    </location>
</feature>
<feature type="compositionally biased region" description="Polar residues" evidence="1">
    <location>
        <begin position="110"/>
        <end position="122"/>
    </location>
</feature>
<name>A0A0C3M2D9_9AGAM</name>
<keyword evidence="3" id="KW-1185">Reference proteome</keyword>
<feature type="compositionally biased region" description="Low complexity" evidence="1">
    <location>
        <begin position="46"/>
        <end position="58"/>
    </location>
</feature>
<feature type="compositionally biased region" description="Pro residues" evidence="1">
    <location>
        <begin position="73"/>
        <end position="85"/>
    </location>
</feature>
<dbReference type="EMBL" id="KN823002">
    <property type="protein sequence ID" value="KIO27837.1"/>
    <property type="molecule type" value="Genomic_DNA"/>
</dbReference>
<dbReference type="HOGENOM" id="CLU_1918612_0_0_1"/>
<protein>
    <submittedName>
        <fullName evidence="2">Uncharacterized protein</fullName>
    </submittedName>
</protein>
<dbReference type="OrthoDB" id="3207534at2759"/>
<dbReference type="AlphaFoldDB" id="A0A0C3M2D9"/>
<organism evidence="2 3">
    <name type="scientific">Tulasnella calospora MUT 4182</name>
    <dbReference type="NCBI Taxonomy" id="1051891"/>
    <lineage>
        <taxon>Eukaryota</taxon>
        <taxon>Fungi</taxon>
        <taxon>Dikarya</taxon>
        <taxon>Basidiomycota</taxon>
        <taxon>Agaricomycotina</taxon>
        <taxon>Agaricomycetes</taxon>
        <taxon>Cantharellales</taxon>
        <taxon>Tulasnellaceae</taxon>
        <taxon>Tulasnella</taxon>
    </lineage>
</organism>